<dbReference type="PANTHER" id="PTHR45979">
    <property type="entry name" value="PAP/OAS1 SUBSTRATE-BINDING DOMAIN SUPERFAMILY"/>
    <property type="match status" value="1"/>
</dbReference>
<dbReference type="InterPro" id="IPR043519">
    <property type="entry name" value="NT_sf"/>
</dbReference>
<feature type="domain" description="PAP/OAS1 substrate-binding-related" evidence="3">
    <location>
        <begin position="178"/>
        <end position="372"/>
    </location>
</feature>
<reference evidence="5" key="1">
    <citation type="submission" date="2025-08" db="UniProtKB">
        <authorList>
            <consortium name="RefSeq"/>
        </authorList>
    </citation>
    <scope>IDENTIFICATION</scope>
</reference>
<gene>
    <name evidence="5" type="primary">LOC105045964</name>
</gene>
<dbReference type="Proteomes" id="UP000504607">
    <property type="component" value="Chromosome 5"/>
</dbReference>
<evidence type="ECO:0000256" key="1">
    <source>
        <dbReference type="SAM" id="MobiDB-lite"/>
    </source>
</evidence>
<feature type="domain" description="Poly(A) RNA polymerase mitochondrial-like central palm" evidence="2">
    <location>
        <begin position="47"/>
        <end position="165"/>
    </location>
</feature>
<name>A0A6I9RAR9_ELAGV</name>
<evidence type="ECO:0000259" key="3">
    <source>
        <dbReference type="Pfam" id="PF26180"/>
    </source>
</evidence>
<feature type="compositionally biased region" description="Basic and acidic residues" evidence="1">
    <location>
        <begin position="875"/>
        <end position="898"/>
    </location>
</feature>
<keyword evidence="4" id="KW-1185">Reference proteome</keyword>
<dbReference type="FunCoup" id="A0A6I9RAR9">
    <property type="interactions" value="3671"/>
</dbReference>
<dbReference type="PANTHER" id="PTHR45979:SF2">
    <property type="entry name" value="PAP_OAS1 SUBSTRATE-BINDING DOMAIN SUPERFAMILY"/>
    <property type="match status" value="1"/>
</dbReference>
<proteinExistence type="predicted"/>
<organism evidence="4 5">
    <name type="scientific">Elaeis guineensis var. tenera</name>
    <name type="common">Oil palm</name>
    <dbReference type="NCBI Taxonomy" id="51953"/>
    <lineage>
        <taxon>Eukaryota</taxon>
        <taxon>Viridiplantae</taxon>
        <taxon>Streptophyta</taxon>
        <taxon>Embryophyta</taxon>
        <taxon>Tracheophyta</taxon>
        <taxon>Spermatophyta</taxon>
        <taxon>Magnoliopsida</taxon>
        <taxon>Liliopsida</taxon>
        <taxon>Arecaceae</taxon>
        <taxon>Arecoideae</taxon>
        <taxon>Cocoseae</taxon>
        <taxon>Elaeidinae</taxon>
        <taxon>Elaeis</taxon>
    </lineage>
</organism>
<feature type="region of interest" description="Disordered" evidence="1">
    <location>
        <begin position="493"/>
        <end position="529"/>
    </location>
</feature>
<dbReference type="AlphaFoldDB" id="A0A6I9RAR9"/>
<evidence type="ECO:0000313" key="4">
    <source>
        <dbReference type="Proteomes" id="UP000504607"/>
    </source>
</evidence>
<feature type="region of interest" description="Disordered" evidence="1">
    <location>
        <begin position="732"/>
        <end position="820"/>
    </location>
</feature>
<accession>A0A6I9RAR9</accession>
<dbReference type="RefSeq" id="XP_010922724.1">
    <property type="nucleotide sequence ID" value="XM_010924422.3"/>
</dbReference>
<feature type="region of interest" description="Disordered" evidence="1">
    <location>
        <begin position="1"/>
        <end position="34"/>
    </location>
</feature>
<dbReference type="Pfam" id="PF26180">
    <property type="entry name" value="PAP-OAS1"/>
    <property type="match status" value="1"/>
</dbReference>
<evidence type="ECO:0000313" key="5">
    <source>
        <dbReference type="RefSeq" id="XP_010922724.1"/>
    </source>
</evidence>
<dbReference type="InterPro" id="IPR054708">
    <property type="entry name" value="MTPAP-like_central"/>
</dbReference>
<dbReference type="Pfam" id="PF22600">
    <property type="entry name" value="MTPAP-like_central"/>
    <property type="match status" value="1"/>
</dbReference>
<dbReference type="GeneID" id="105045964"/>
<dbReference type="Gene3D" id="3.30.460.10">
    <property type="entry name" value="Beta Polymerase, domain 2"/>
    <property type="match status" value="1"/>
</dbReference>
<feature type="region of interest" description="Disordered" evidence="1">
    <location>
        <begin position="857"/>
        <end position="905"/>
    </location>
</feature>
<feature type="compositionally biased region" description="Polar residues" evidence="1">
    <location>
        <begin position="499"/>
        <end position="513"/>
    </location>
</feature>
<protein>
    <submittedName>
        <fullName evidence="5">Uncharacterized protein LOC105045964 isoform X1</fullName>
    </submittedName>
</protein>
<dbReference type="SUPFAM" id="SSF81301">
    <property type="entry name" value="Nucleotidyltransferase"/>
    <property type="match status" value="1"/>
</dbReference>
<feature type="compositionally biased region" description="Pro residues" evidence="1">
    <location>
        <begin position="21"/>
        <end position="30"/>
    </location>
</feature>
<sequence>MDDLQAWVPEPNGAAWDGNPQSPPAQPSNPHPSAIRAESWRRAEQATQEVIQCIQPTVVSEQRRRDVVVYVQKLIRGYMGTEIFPFGSVPLKTYLPDGDIDLTAVGMPEDALANKVRSVLEVEEQSKDAEFEVKDVQYIHAEVKLVKCIVQNIVVDISFNQIGGLCTLCFLEQVDDQIGKDHLFKRSIILIKAWCYYESRILGAHHGLISTYALETLVLCIFHFFHKSLDGPLAVLYRFLDYYSKFDWDNYCISLHGPIPISSLPELIAEPPLPETQGDDLLLSEDFLKNCVDQFSVPPRGSDNNSRMFSQKHLNIVDPLKENNNLGRSVSKGNFYRIRSAFTYGARKLGRILLLPFEDIADEVKMFFTNTLERHGSGIRPDVLDVFSSHSDRTMIDHDGLGSMSPDLKVEKCNDDELILGLATTDSCAALSEKINNIKISVLGQEHETRTQLSRYPINQHPDANWLQKCTKIESSSPLEGNIVSGKRLAGDARDLATSRASDSRTVTGTRKVSPSNSEPGSSPSGKAYHVPHLFFHSENGVPCEVDDYTNSTNLGATNKVFTTRASAPHEEFRQSDFYETESSRSGRRNLFSASAGSVDGPMKSSWNTYSLEDLHLADPLMERNQRNGNNRSSKMNDLSDLTGDYELHNRNLLYVREWQDFFMVTPVIPLQQLSPSQYRNKNSWNAFPRRSMYTHMGANGVVPGPPFSPPGCYLINSPVISTGYGMEDLPKPRGTGTYFPNTSFRPYRERQSTKGRNAAHANHQPRSRNNGKVEASTGMTLEEGSQEPSSQAQVPFFSGNGRGKPATLDVSQSSRPALKGVSHSNGFVYPSEGKLAFGSFGPVPVEVSLLERGSRVESFGTQGQGSGPAIPVSTEKKPGMSLRHERPTQSYQLKDEVDFPPLTS</sequence>
<evidence type="ECO:0000259" key="2">
    <source>
        <dbReference type="Pfam" id="PF22600"/>
    </source>
</evidence>
<feature type="compositionally biased region" description="Low complexity" evidence="1">
    <location>
        <begin position="514"/>
        <end position="526"/>
    </location>
</feature>
<dbReference type="Gene3D" id="1.10.1410.10">
    <property type="match status" value="1"/>
</dbReference>
<dbReference type="CDD" id="cd05402">
    <property type="entry name" value="NT_PAP_TUTase"/>
    <property type="match status" value="1"/>
</dbReference>
<dbReference type="InterPro" id="IPR058920">
    <property type="entry name" value="PAP-OAS1-bd-rel"/>
</dbReference>
<dbReference type="InParanoid" id="A0A6I9RAR9"/>
<dbReference type="KEGG" id="egu:105045964"/>
<dbReference type="InterPro" id="IPR058921">
    <property type="entry name" value="PAP/OAS1-rel"/>
</dbReference>
<dbReference type="OrthoDB" id="273917at2759"/>
<dbReference type="SUPFAM" id="SSF81631">
    <property type="entry name" value="PAP/OAS1 substrate-binding domain"/>
    <property type="match status" value="1"/>
</dbReference>